<evidence type="ECO:0000256" key="3">
    <source>
        <dbReference type="SAM" id="MobiDB-lite"/>
    </source>
</evidence>
<feature type="region of interest" description="Disordered" evidence="3">
    <location>
        <begin position="79"/>
        <end position="135"/>
    </location>
</feature>
<dbReference type="Gene3D" id="2.40.10.10">
    <property type="entry name" value="Trypsin-like serine proteases"/>
    <property type="match status" value="2"/>
</dbReference>
<feature type="compositionally biased region" description="Gly residues" evidence="3">
    <location>
        <begin position="411"/>
        <end position="422"/>
    </location>
</feature>
<evidence type="ECO:0000313" key="6">
    <source>
        <dbReference type="Proteomes" id="UP000075714"/>
    </source>
</evidence>
<dbReference type="AlphaFoldDB" id="A0A150G507"/>
<evidence type="ECO:0000259" key="4">
    <source>
        <dbReference type="Pfam" id="PF00089"/>
    </source>
</evidence>
<dbReference type="GO" id="GO:0004252">
    <property type="term" value="F:serine-type endopeptidase activity"/>
    <property type="evidence" value="ECO:0007669"/>
    <property type="project" value="InterPro"/>
</dbReference>
<dbReference type="PANTHER" id="PTHR15462">
    <property type="entry name" value="SERINE PROTEASE"/>
    <property type="match status" value="1"/>
</dbReference>
<feature type="region of interest" description="Disordered" evidence="3">
    <location>
        <begin position="288"/>
        <end position="356"/>
    </location>
</feature>
<feature type="region of interest" description="Disordered" evidence="3">
    <location>
        <begin position="370"/>
        <end position="429"/>
    </location>
</feature>
<feature type="compositionally biased region" description="Pro residues" evidence="3">
    <location>
        <begin position="48"/>
        <end position="62"/>
    </location>
</feature>
<sequence>MGQLAATLTQGSATAVRAVRARLQCMRDRDPALSLVGLRMLAAERPSPSTPSPPPPPPPPSAPSLRVTVLPGINASAATGDAPAAAAARASELQRQRQRRDAIWPQLPRGDAAGGGRPGDPRGDDGGGGEGLGDPLAPLGMLVSVSSADRCTGVLISRCHVLTAGHCIYAFGGDEGHSAADGSAGGGPDVAAGAGGAAEAANSSWAGGGNDSQPGILASDGGGWVRRWVFTPGWTGFNAPYGSYTSRTAVVPSRLVQLGDPSYDIGLVVLSRSVPRWLGPFFELDDAGAGSGSGSDSDSDTGASGSGAGPTDRPPEPSTNATAAALRCASGGGGPGASKHGAEGGGDGDRDGGVPTYRVRVTTIDGVPVIVSRGADPPSSQPRSPQSESLASASEGCAGGDGVGAVDKVQGDGGGGGGGNGSDLGDEEPCLNYAGYPTPLVLWAQYCRTCHAPA</sequence>
<dbReference type="PROSITE" id="PS00134">
    <property type="entry name" value="TRYPSIN_HIS"/>
    <property type="match status" value="1"/>
</dbReference>
<evidence type="ECO:0000313" key="5">
    <source>
        <dbReference type="EMBL" id="KXZ44942.1"/>
    </source>
</evidence>
<dbReference type="InterPro" id="IPR001254">
    <property type="entry name" value="Trypsin_dom"/>
</dbReference>
<dbReference type="InterPro" id="IPR050966">
    <property type="entry name" value="Glutamyl_endopeptidase"/>
</dbReference>
<comment type="caution">
    <text evidence="5">The sequence shown here is derived from an EMBL/GenBank/DDBJ whole genome shotgun (WGS) entry which is preliminary data.</text>
</comment>
<keyword evidence="2" id="KW-0732">Signal</keyword>
<dbReference type="EMBL" id="LSYV01000061">
    <property type="protein sequence ID" value="KXZ44942.1"/>
    <property type="molecule type" value="Genomic_DNA"/>
</dbReference>
<dbReference type="InterPro" id="IPR043504">
    <property type="entry name" value="Peptidase_S1_PA_chymotrypsin"/>
</dbReference>
<dbReference type="Pfam" id="PF00089">
    <property type="entry name" value="Trypsin"/>
    <property type="match status" value="1"/>
</dbReference>
<feature type="region of interest" description="Disordered" evidence="3">
    <location>
        <begin position="44"/>
        <end position="67"/>
    </location>
</feature>
<dbReference type="GO" id="GO:0006508">
    <property type="term" value="P:proteolysis"/>
    <property type="evidence" value="ECO:0007669"/>
    <property type="project" value="InterPro"/>
</dbReference>
<dbReference type="PANTHER" id="PTHR15462:SF8">
    <property type="entry name" value="SERINE PROTEASE"/>
    <property type="match status" value="1"/>
</dbReference>
<gene>
    <name evidence="5" type="ORF">GPECTOR_60g719</name>
</gene>
<dbReference type="InterPro" id="IPR018114">
    <property type="entry name" value="TRYPSIN_HIS"/>
</dbReference>
<name>A0A150G507_GONPE</name>
<dbReference type="Proteomes" id="UP000075714">
    <property type="component" value="Unassembled WGS sequence"/>
</dbReference>
<feature type="compositionally biased region" description="Low complexity" evidence="3">
    <location>
        <begin position="377"/>
        <end position="387"/>
    </location>
</feature>
<accession>A0A150G507</accession>
<comment type="similarity">
    <text evidence="1">Belongs to the peptidase S1 family.</text>
</comment>
<evidence type="ECO:0000256" key="2">
    <source>
        <dbReference type="ARBA" id="ARBA00022729"/>
    </source>
</evidence>
<feature type="domain" description="Peptidase S1" evidence="4">
    <location>
        <begin position="143"/>
        <end position="170"/>
    </location>
</feature>
<dbReference type="SUPFAM" id="SSF50494">
    <property type="entry name" value="Trypsin-like serine proteases"/>
    <property type="match status" value="1"/>
</dbReference>
<dbReference type="InterPro" id="IPR009003">
    <property type="entry name" value="Peptidase_S1_PA"/>
</dbReference>
<feature type="compositionally biased region" description="Low complexity" evidence="3">
    <location>
        <begin position="79"/>
        <end position="90"/>
    </location>
</feature>
<reference evidence="6" key="1">
    <citation type="journal article" date="2016" name="Nat. Commun.">
        <title>The Gonium pectorale genome demonstrates co-option of cell cycle regulation during the evolution of multicellularity.</title>
        <authorList>
            <person name="Hanschen E.R."/>
            <person name="Marriage T.N."/>
            <person name="Ferris P.J."/>
            <person name="Hamaji T."/>
            <person name="Toyoda A."/>
            <person name="Fujiyama A."/>
            <person name="Neme R."/>
            <person name="Noguchi H."/>
            <person name="Minakuchi Y."/>
            <person name="Suzuki M."/>
            <person name="Kawai-Toyooka H."/>
            <person name="Smith D.R."/>
            <person name="Sparks H."/>
            <person name="Anderson J."/>
            <person name="Bakaric R."/>
            <person name="Luria V."/>
            <person name="Karger A."/>
            <person name="Kirschner M.W."/>
            <person name="Durand P.M."/>
            <person name="Michod R.E."/>
            <person name="Nozaki H."/>
            <person name="Olson B.J."/>
        </authorList>
    </citation>
    <scope>NUCLEOTIDE SEQUENCE [LARGE SCALE GENOMIC DNA]</scope>
    <source>
        <strain evidence="6">NIES-2863</strain>
    </source>
</reference>
<organism evidence="5 6">
    <name type="scientific">Gonium pectorale</name>
    <name type="common">Green alga</name>
    <dbReference type="NCBI Taxonomy" id="33097"/>
    <lineage>
        <taxon>Eukaryota</taxon>
        <taxon>Viridiplantae</taxon>
        <taxon>Chlorophyta</taxon>
        <taxon>core chlorophytes</taxon>
        <taxon>Chlorophyceae</taxon>
        <taxon>CS clade</taxon>
        <taxon>Chlamydomonadales</taxon>
        <taxon>Volvocaceae</taxon>
        <taxon>Gonium</taxon>
    </lineage>
</organism>
<feature type="compositionally biased region" description="Basic and acidic residues" evidence="3">
    <location>
        <begin position="92"/>
        <end position="102"/>
    </location>
</feature>
<dbReference type="OrthoDB" id="538922at2759"/>
<protein>
    <recommendedName>
        <fullName evidence="4">Peptidase S1 domain-containing protein</fullName>
    </recommendedName>
</protein>
<evidence type="ECO:0000256" key="1">
    <source>
        <dbReference type="ARBA" id="ARBA00007664"/>
    </source>
</evidence>
<keyword evidence="6" id="KW-1185">Reference proteome</keyword>
<feature type="compositionally biased region" description="Low complexity" evidence="3">
    <location>
        <begin position="294"/>
        <end position="303"/>
    </location>
</feature>
<proteinExistence type="inferred from homology"/>